<organism evidence="2 3">
    <name type="scientific">Desulfomicrobium apsheronum</name>
    <dbReference type="NCBI Taxonomy" id="52560"/>
    <lineage>
        <taxon>Bacteria</taxon>
        <taxon>Pseudomonadati</taxon>
        <taxon>Thermodesulfobacteriota</taxon>
        <taxon>Desulfovibrionia</taxon>
        <taxon>Desulfovibrionales</taxon>
        <taxon>Desulfomicrobiaceae</taxon>
        <taxon>Desulfomicrobium</taxon>
    </lineage>
</organism>
<dbReference type="PANTHER" id="PTHR39966">
    <property type="entry name" value="BLL2471 PROTEIN-RELATED"/>
    <property type="match status" value="1"/>
</dbReference>
<dbReference type="Proteomes" id="UP000198635">
    <property type="component" value="Unassembled WGS sequence"/>
</dbReference>
<reference evidence="3" key="1">
    <citation type="submission" date="2016-10" db="EMBL/GenBank/DDBJ databases">
        <authorList>
            <person name="Varghese N."/>
            <person name="Submissions S."/>
        </authorList>
    </citation>
    <scope>NUCLEOTIDE SEQUENCE [LARGE SCALE GENOMIC DNA]</scope>
    <source>
        <strain evidence="3">DSM 5918</strain>
    </source>
</reference>
<sequence length="184" mass="20641">MKAVDELRNEHQGIERMLRILQSIAGKLAKDEQIVSGQLDGIMEFLSVFIDECHHGKEEEILFPALEAAGVPCEGGPIGDLLGEHEQGRKLVARLKKSVESYTSGDMASAADVQVIINEYVGLMIQHIEKENKGLFLMAESKLDIAKDHEIIEAFDTLERERIGLGKHDEFHALLDKLYVEYLQ</sequence>
<dbReference type="PANTHER" id="PTHR39966:SF1">
    <property type="entry name" value="HEMERYTHRIN-LIKE DOMAIN-CONTAINING PROTEIN"/>
    <property type="match status" value="1"/>
</dbReference>
<dbReference type="OrthoDB" id="9769774at2"/>
<keyword evidence="3" id="KW-1185">Reference proteome</keyword>
<evidence type="ECO:0000313" key="2">
    <source>
        <dbReference type="EMBL" id="SFK41793.1"/>
    </source>
</evidence>
<dbReference type="RefSeq" id="WP_092378824.1">
    <property type="nucleotide sequence ID" value="NZ_FORX01000023.1"/>
</dbReference>
<evidence type="ECO:0000313" key="3">
    <source>
        <dbReference type="Proteomes" id="UP000198635"/>
    </source>
</evidence>
<gene>
    <name evidence="2" type="ORF">SAMN04488082_12345</name>
</gene>
<name>A0A1I3ZCR9_9BACT</name>
<dbReference type="Pfam" id="PF01814">
    <property type="entry name" value="Hemerythrin"/>
    <property type="match status" value="1"/>
</dbReference>
<dbReference type="Gene3D" id="1.20.120.520">
    <property type="entry name" value="nmb1532 protein domain like"/>
    <property type="match status" value="1"/>
</dbReference>
<evidence type="ECO:0000259" key="1">
    <source>
        <dbReference type="Pfam" id="PF01814"/>
    </source>
</evidence>
<dbReference type="AlphaFoldDB" id="A0A1I3ZCR9"/>
<protein>
    <submittedName>
        <fullName evidence="2">Hemerythrin-like domain-containing protein</fullName>
    </submittedName>
</protein>
<dbReference type="InterPro" id="IPR012312">
    <property type="entry name" value="Hemerythrin-like"/>
</dbReference>
<dbReference type="STRING" id="52560.SAMN04488082_12345"/>
<dbReference type="EMBL" id="FORX01000023">
    <property type="protein sequence ID" value="SFK41793.1"/>
    <property type="molecule type" value="Genomic_DNA"/>
</dbReference>
<accession>A0A1I3ZCR9</accession>
<dbReference type="CDD" id="cd12108">
    <property type="entry name" value="Hr-like"/>
    <property type="match status" value="1"/>
</dbReference>
<dbReference type="GO" id="GO:0005886">
    <property type="term" value="C:plasma membrane"/>
    <property type="evidence" value="ECO:0007669"/>
    <property type="project" value="TreeGrafter"/>
</dbReference>
<proteinExistence type="predicted"/>
<feature type="domain" description="Hemerythrin-like" evidence="1">
    <location>
        <begin position="3"/>
        <end position="138"/>
    </location>
</feature>